<dbReference type="InterPro" id="IPR014048">
    <property type="entry name" value="MethylDNA_cys_MeTrfase_DNA-bd"/>
</dbReference>
<dbReference type="Pfam" id="PF01035">
    <property type="entry name" value="DNA_binding_1"/>
    <property type="match status" value="1"/>
</dbReference>
<dbReference type="SUPFAM" id="SSF46767">
    <property type="entry name" value="Methylated DNA-protein cysteine methyltransferase, C-terminal domain"/>
    <property type="match status" value="1"/>
</dbReference>
<feature type="domain" description="Methylated-DNA-[protein]-cysteine S-methyltransferase DNA binding" evidence="10">
    <location>
        <begin position="129"/>
        <end position="209"/>
    </location>
</feature>
<name>D5ST26_PLAL2</name>
<comment type="similarity">
    <text evidence="2 9">Belongs to the MGMT family.</text>
</comment>
<dbReference type="Proteomes" id="UP000002220">
    <property type="component" value="Chromosome"/>
</dbReference>
<dbReference type="HAMAP" id="MF_00772">
    <property type="entry name" value="OGT"/>
    <property type="match status" value="1"/>
</dbReference>
<dbReference type="PANTHER" id="PTHR10815">
    <property type="entry name" value="METHYLATED-DNA--PROTEIN-CYSTEINE METHYLTRANSFERASE"/>
    <property type="match status" value="1"/>
</dbReference>
<evidence type="ECO:0000256" key="5">
    <source>
        <dbReference type="ARBA" id="ARBA00022679"/>
    </source>
</evidence>
<evidence type="ECO:0000313" key="13">
    <source>
        <dbReference type="Proteomes" id="UP000002220"/>
    </source>
</evidence>
<dbReference type="AlphaFoldDB" id="D5ST26"/>
<dbReference type="InterPro" id="IPR036388">
    <property type="entry name" value="WH-like_DNA-bd_sf"/>
</dbReference>
<organism evidence="12 13">
    <name type="scientific">Planctopirus limnophila (strain ATCC 43296 / DSM 3776 / IFAM 1008 / Mu 290)</name>
    <name type="common">Planctomyces limnophilus</name>
    <dbReference type="NCBI Taxonomy" id="521674"/>
    <lineage>
        <taxon>Bacteria</taxon>
        <taxon>Pseudomonadati</taxon>
        <taxon>Planctomycetota</taxon>
        <taxon>Planctomycetia</taxon>
        <taxon>Planctomycetales</taxon>
        <taxon>Planctomycetaceae</taxon>
        <taxon>Planctopirus</taxon>
    </lineage>
</organism>
<evidence type="ECO:0000256" key="2">
    <source>
        <dbReference type="ARBA" id="ARBA00008711"/>
    </source>
</evidence>
<evidence type="ECO:0000256" key="9">
    <source>
        <dbReference type="HAMAP-Rule" id="MF_00772"/>
    </source>
</evidence>
<dbReference type="InterPro" id="IPR008332">
    <property type="entry name" value="MethylG_MeTrfase_N"/>
</dbReference>
<proteinExistence type="inferred from homology"/>
<comment type="function">
    <text evidence="9">Involved in the cellular defense against the biological effects of O6-methylguanine (O6-MeG) and O4-methylthymine (O4-MeT) in DNA. Repairs the methylated nucleobase in DNA by stoichiometrically transferring the methyl group to a cysteine residue in the enzyme. This is a suicide reaction: the enzyme is irreversibly inactivated.</text>
</comment>
<dbReference type="OrthoDB" id="9783680at2"/>
<keyword evidence="7 9" id="KW-0234">DNA repair</keyword>
<comment type="catalytic activity">
    <reaction evidence="1 9">
        <text>a 4-O-methyl-thymidine in DNA + L-cysteinyl-[protein] = a thymidine in DNA + S-methyl-L-cysteinyl-[protein]</text>
        <dbReference type="Rhea" id="RHEA:53428"/>
        <dbReference type="Rhea" id="RHEA-COMP:10131"/>
        <dbReference type="Rhea" id="RHEA-COMP:10132"/>
        <dbReference type="Rhea" id="RHEA-COMP:13555"/>
        <dbReference type="Rhea" id="RHEA-COMP:13556"/>
        <dbReference type="ChEBI" id="CHEBI:29950"/>
        <dbReference type="ChEBI" id="CHEBI:82612"/>
        <dbReference type="ChEBI" id="CHEBI:137386"/>
        <dbReference type="ChEBI" id="CHEBI:137387"/>
        <dbReference type="EC" id="2.1.1.63"/>
    </reaction>
</comment>
<evidence type="ECO:0000256" key="1">
    <source>
        <dbReference type="ARBA" id="ARBA00001286"/>
    </source>
</evidence>
<evidence type="ECO:0000259" key="11">
    <source>
        <dbReference type="Pfam" id="PF02870"/>
    </source>
</evidence>
<dbReference type="InterPro" id="IPR036217">
    <property type="entry name" value="MethylDNA_cys_MeTrfase_DNAb"/>
</dbReference>
<dbReference type="PANTHER" id="PTHR10815:SF5">
    <property type="entry name" value="METHYLATED-DNA--PROTEIN-CYSTEINE METHYLTRANSFERASE"/>
    <property type="match status" value="1"/>
</dbReference>
<dbReference type="CDD" id="cd06445">
    <property type="entry name" value="ATase"/>
    <property type="match status" value="1"/>
</dbReference>
<sequence length="212" mass="23201">MVVKTPARKLRTKESQLSLAIFPSGSQDAARSAGIISGEMIPYTITPTELGLLMVAGSSRGLLYVAMSGDAESLAEDFSRRFEKKGLQLGVRLTDSSASKLFHWTQQILEYLAGKLRDWSLPIDMQGTPFQQEVWEALRQIPYGETRTYAQLARNIGKPAAVRAVANACGANPLAIVIPCHRVIGSDGQLTGFRWGIERKAALLQLERVLAD</sequence>
<dbReference type="NCBIfam" id="TIGR00589">
    <property type="entry name" value="ogt"/>
    <property type="match status" value="1"/>
</dbReference>
<gene>
    <name evidence="12" type="ordered locus">Plim_0950</name>
</gene>
<evidence type="ECO:0000256" key="3">
    <source>
        <dbReference type="ARBA" id="ARBA00022490"/>
    </source>
</evidence>
<evidence type="ECO:0000259" key="10">
    <source>
        <dbReference type="Pfam" id="PF01035"/>
    </source>
</evidence>
<dbReference type="GO" id="GO:0005737">
    <property type="term" value="C:cytoplasm"/>
    <property type="evidence" value="ECO:0007669"/>
    <property type="project" value="UniProtKB-SubCell"/>
</dbReference>
<dbReference type="Pfam" id="PF02870">
    <property type="entry name" value="Methyltransf_1N"/>
    <property type="match status" value="1"/>
</dbReference>
<dbReference type="eggNOG" id="COG0350">
    <property type="taxonomic scope" value="Bacteria"/>
</dbReference>
<evidence type="ECO:0000256" key="7">
    <source>
        <dbReference type="ARBA" id="ARBA00023204"/>
    </source>
</evidence>
<feature type="active site" description="Nucleophile; methyl group acceptor" evidence="9">
    <location>
        <position position="180"/>
    </location>
</feature>
<dbReference type="SUPFAM" id="SSF53155">
    <property type="entry name" value="Methylated DNA-protein cysteine methyltransferase domain"/>
    <property type="match status" value="1"/>
</dbReference>
<keyword evidence="6 9" id="KW-0227">DNA damage</keyword>
<evidence type="ECO:0000256" key="6">
    <source>
        <dbReference type="ARBA" id="ARBA00022763"/>
    </source>
</evidence>
<dbReference type="Gene3D" id="3.30.160.70">
    <property type="entry name" value="Methylated DNA-protein cysteine methyltransferase domain"/>
    <property type="match status" value="1"/>
</dbReference>
<comment type="subcellular location">
    <subcellularLocation>
        <location evidence="9">Cytoplasm</location>
    </subcellularLocation>
</comment>
<dbReference type="GO" id="GO:0032259">
    <property type="term" value="P:methylation"/>
    <property type="evidence" value="ECO:0007669"/>
    <property type="project" value="UniProtKB-KW"/>
</dbReference>
<dbReference type="EC" id="2.1.1.63" evidence="9"/>
<comment type="miscellaneous">
    <text evidence="9">This enzyme catalyzes only one turnover and therefore is not strictly catalytic. According to one definition, an enzyme is a biocatalyst that acts repeatedly and over many reaction cycles.</text>
</comment>
<dbReference type="GO" id="GO:0003908">
    <property type="term" value="F:methylated-DNA-[protein]-cysteine S-methyltransferase activity"/>
    <property type="evidence" value="ECO:0007669"/>
    <property type="project" value="UniProtKB-UniRule"/>
</dbReference>
<dbReference type="EMBL" id="CP001744">
    <property type="protein sequence ID" value="ADG66794.1"/>
    <property type="molecule type" value="Genomic_DNA"/>
</dbReference>
<dbReference type="RefSeq" id="WP_013109225.1">
    <property type="nucleotide sequence ID" value="NC_014148.1"/>
</dbReference>
<dbReference type="KEGG" id="plm:Plim_0950"/>
<dbReference type="InterPro" id="IPR023546">
    <property type="entry name" value="MGMT"/>
</dbReference>
<dbReference type="InterPro" id="IPR001497">
    <property type="entry name" value="MethylDNA_cys_MeTrfase_AS"/>
</dbReference>
<dbReference type="STRING" id="521674.Plim_0950"/>
<evidence type="ECO:0000313" key="12">
    <source>
        <dbReference type="EMBL" id="ADG66794.1"/>
    </source>
</evidence>
<reference evidence="12 13" key="1">
    <citation type="journal article" date="2010" name="Stand. Genomic Sci.">
        <title>Complete genome sequence of Planctomyces limnophilus type strain (Mu 290).</title>
        <authorList>
            <person name="Labutti K."/>
            <person name="Sikorski J."/>
            <person name="Schneider S."/>
            <person name="Nolan M."/>
            <person name="Lucas S."/>
            <person name="Glavina Del Rio T."/>
            <person name="Tice H."/>
            <person name="Cheng J.F."/>
            <person name="Goodwin L."/>
            <person name="Pitluck S."/>
            <person name="Liolios K."/>
            <person name="Ivanova N."/>
            <person name="Mavromatis K."/>
            <person name="Mikhailova N."/>
            <person name="Pati A."/>
            <person name="Chen A."/>
            <person name="Palaniappan K."/>
            <person name="Land M."/>
            <person name="Hauser L."/>
            <person name="Chang Y.J."/>
            <person name="Jeffries C.D."/>
            <person name="Tindall B.J."/>
            <person name="Rohde M."/>
            <person name="Goker M."/>
            <person name="Woyke T."/>
            <person name="Bristow J."/>
            <person name="Eisen J.A."/>
            <person name="Markowitz V."/>
            <person name="Hugenholtz P."/>
            <person name="Kyrpides N.C."/>
            <person name="Klenk H.P."/>
            <person name="Lapidus A."/>
        </authorList>
    </citation>
    <scope>NUCLEOTIDE SEQUENCE [LARGE SCALE GENOMIC DNA]</scope>
    <source>
        <strain evidence="13">ATCC 43296 / DSM 3776 / IFAM 1008 / 290</strain>
    </source>
</reference>
<protein>
    <recommendedName>
        <fullName evidence="9">Methylated-DNA--protein-cysteine methyltransferase</fullName>
        <ecNumber evidence="9">2.1.1.63</ecNumber>
    </recommendedName>
    <alternativeName>
        <fullName evidence="9">6-O-methylguanine-DNA methyltransferase</fullName>
        <shortName evidence="9">MGMT</shortName>
    </alternativeName>
    <alternativeName>
        <fullName evidence="9">O-6-methylguanine-DNA-alkyltransferase</fullName>
    </alternativeName>
</protein>
<dbReference type="HOGENOM" id="CLU_000445_52_2_0"/>
<dbReference type="Gene3D" id="1.10.10.10">
    <property type="entry name" value="Winged helix-like DNA-binding domain superfamily/Winged helix DNA-binding domain"/>
    <property type="match status" value="1"/>
</dbReference>
<dbReference type="FunFam" id="1.10.10.10:FF:000214">
    <property type="entry name" value="Methylated-DNA--protein-cysteine methyltransferase"/>
    <property type="match status" value="1"/>
</dbReference>
<dbReference type="PROSITE" id="PS00374">
    <property type="entry name" value="MGMT"/>
    <property type="match status" value="1"/>
</dbReference>
<dbReference type="InterPro" id="IPR036631">
    <property type="entry name" value="MGMT_N_sf"/>
</dbReference>
<dbReference type="GO" id="GO:0006307">
    <property type="term" value="P:DNA alkylation repair"/>
    <property type="evidence" value="ECO:0007669"/>
    <property type="project" value="UniProtKB-UniRule"/>
</dbReference>
<accession>D5ST26</accession>
<keyword evidence="4 9" id="KW-0489">Methyltransferase</keyword>
<evidence type="ECO:0000256" key="4">
    <source>
        <dbReference type="ARBA" id="ARBA00022603"/>
    </source>
</evidence>
<feature type="domain" description="Methylguanine DNA methyltransferase ribonuclease-like" evidence="11">
    <location>
        <begin position="43"/>
        <end position="124"/>
    </location>
</feature>
<evidence type="ECO:0000256" key="8">
    <source>
        <dbReference type="ARBA" id="ARBA00049348"/>
    </source>
</evidence>
<comment type="catalytic activity">
    <reaction evidence="8 9">
        <text>a 6-O-methyl-2'-deoxyguanosine in DNA + L-cysteinyl-[protein] = S-methyl-L-cysteinyl-[protein] + a 2'-deoxyguanosine in DNA</text>
        <dbReference type="Rhea" id="RHEA:24000"/>
        <dbReference type="Rhea" id="RHEA-COMP:10131"/>
        <dbReference type="Rhea" id="RHEA-COMP:10132"/>
        <dbReference type="Rhea" id="RHEA-COMP:11367"/>
        <dbReference type="Rhea" id="RHEA-COMP:11368"/>
        <dbReference type="ChEBI" id="CHEBI:29950"/>
        <dbReference type="ChEBI" id="CHEBI:82612"/>
        <dbReference type="ChEBI" id="CHEBI:85445"/>
        <dbReference type="ChEBI" id="CHEBI:85448"/>
        <dbReference type="EC" id="2.1.1.63"/>
    </reaction>
</comment>
<keyword evidence="13" id="KW-1185">Reference proteome</keyword>
<keyword evidence="3 9" id="KW-0963">Cytoplasm</keyword>
<keyword evidence="5 9" id="KW-0808">Transferase</keyword>